<dbReference type="AlphaFoldDB" id="A0A0F3IKU9"/>
<keyword evidence="2" id="KW-1185">Reference proteome</keyword>
<proteinExistence type="predicted"/>
<comment type="caution">
    <text evidence="1">The sequence shown here is derived from an EMBL/GenBank/DDBJ whole genome shotgun (WGS) entry which is preliminary data.</text>
</comment>
<organism evidence="1 2">
    <name type="scientific">Methylocucumis oryzae</name>
    <dbReference type="NCBI Taxonomy" id="1632867"/>
    <lineage>
        <taxon>Bacteria</taxon>
        <taxon>Pseudomonadati</taxon>
        <taxon>Pseudomonadota</taxon>
        <taxon>Gammaproteobacteria</taxon>
        <taxon>Methylococcales</taxon>
        <taxon>Methylococcaceae</taxon>
        <taxon>Methylocucumis</taxon>
    </lineage>
</organism>
<reference evidence="1 2" key="2">
    <citation type="journal article" date="2016" name="Microb. Ecol.">
        <title>Genome Characteristics of a Novel Type I Methanotroph (Sn10-6) Isolated from a Flooded Indian Rice Field.</title>
        <authorList>
            <person name="Rahalkar M.C."/>
            <person name="Pandit P.S."/>
            <person name="Dhakephalkar P.K."/>
            <person name="Pore S."/>
            <person name="Arora P."/>
            <person name="Kapse N."/>
        </authorList>
    </citation>
    <scope>NUCLEOTIDE SEQUENCE [LARGE SCALE GENOMIC DNA]</scope>
    <source>
        <strain evidence="1 2">Sn10-6</strain>
    </source>
</reference>
<protein>
    <submittedName>
        <fullName evidence="1">Uncharacterized protein</fullName>
    </submittedName>
</protein>
<dbReference type="OrthoDB" id="6657308at2"/>
<evidence type="ECO:0000313" key="1">
    <source>
        <dbReference type="EMBL" id="KJV07148.1"/>
    </source>
</evidence>
<reference evidence="2" key="1">
    <citation type="submission" date="2015-03" db="EMBL/GenBank/DDBJ databases">
        <title>Draft genome sequence of a novel methanotroph (Sn10-6) isolated from flooded ricefield rhizosphere in India.</title>
        <authorList>
            <person name="Pandit P.S."/>
            <person name="Pore S.D."/>
            <person name="Arora P."/>
            <person name="Kapse N.G."/>
            <person name="Dhakephalkar P.K."/>
            <person name="Rahalkar M.C."/>
        </authorList>
    </citation>
    <scope>NUCLEOTIDE SEQUENCE [LARGE SCALE GENOMIC DNA]</scope>
    <source>
        <strain evidence="2">Sn10-6</strain>
    </source>
</reference>
<sequence length="224" mass="25647">MSLDMRKRRRQVAWICFEPYLDQAQLIESIKILEQHYQQDSISNMIAYISKICSEFAIDALIKKTIYGQFHQLMEQESVLTIDPLTLIQNSTLETTPNAKHKAVAETLATPDTKPAYYVVLAKFLTLIVNAVSEPSEFFTILIEMADEEDHCDSTILNAWKNTPNEFDWLETLPEDCYHSLVHLVYTVLCELSGPIAADEYFHKAIQICQGLPEAKQFSIARLL</sequence>
<name>A0A0F3IKU9_9GAMM</name>
<dbReference type="EMBL" id="LAJX01000057">
    <property type="protein sequence ID" value="KJV07148.1"/>
    <property type="molecule type" value="Genomic_DNA"/>
</dbReference>
<accession>A0A0F3IKU9</accession>
<evidence type="ECO:0000313" key="2">
    <source>
        <dbReference type="Proteomes" id="UP000033684"/>
    </source>
</evidence>
<dbReference type="RefSeq" id="WP_045778639.1">
    <property type="nucleotide sequence ID" value="NZ_LAJX01000057.1"/>
</dbReference>
<dbReference type="Proteomes" id="UP000033684">
    <property type="component" value="Unassembled WGS sequence"/>
</dbReference>
<gene>
    <name evidence="1" type="ORF">VZ94_06655</name>
</gene>